<keyword evidence="2" id="KW-1185">Reference proteome</keyword>
<gene>
    <name evidence="1" type="ORF">P5673_022800</name>
</gene>
<protein>
    <submittedName>
        <fullName evidence="1">Uncharacterized protein</fullName>
    </submittedName>
</protein>
<evidence type="ECO:0000313" key="2">
    <source>
        <dbReference type="Proteomes" id="UP001249851"/>
    </source>
</evidence>
<dbReference type="EMBL" id="JARQWQ010000062">
    <property type="protein sequence ID" value="KAK2555465.1"/>
    <property type="molecule type" value="Genomic_DNA"/>
</dbReference>
<accession>A0AAD9Q671</accession>
<dbReference type="Proteomes" id="UP001249851">
    <property type="component" value="Unassembled WGS sequence"/>
</dbReference>
<dbReference type="AlphaFoldDB" id="A0AAD9Q671"/>
<reference evidence="1" key="2">
    <citation type="journal article" date="2023" name="Science">
        <title>Genomic signatures of disease resistance in endangered staghorn corals.</title>
        <authorList>
            <person name="Vollmer S.V."/>
            <person name="Selwyn J.D."/>
            <person name="Despard B.A."/>
            <person name="Roesel C.L."/>
        </authorList>
    </citation>
    <scope>NUCLEOTIDE SEQUENCE</scope>
    <source>
        <strain evidence="1">K2</strain>
    </source>
</reference>
<evidence type="ECO:0000313" key="1">
    <source>
        <dbReference type="EMBL" id="KAK2555465.1"/>
    </source>
</evidence>
<sequence length="364" mass="42109">MEMVIYRLCLWSSDKPAKRLEKRRHDRKVQRGSVSEEVEPDMAVAKPKDNLKLWFKLKNTSTSHFFGAGSPLLLLSSAAKVSVCRDGYHDKRDSVWFTVIAVIKMMVHHPWDVFHSRMKPFALRLSDLQYAQIKEIAEEAWETASRYSLHAADVSRCRTRGNPQIFGRFDEYNTVLFLSLIQPAWNTEVLIPVNKNLVQSRNIHMQKEKRMLCNRNDFVWHKNEFISIDRYDCASKAMVVSCCGVLGCYNLLQRHKERRNTMNPDLPDLPHNTAIYDLVVEFVQTCYNRTGMNRYTAKPNKLLPQCSMQACTKISPDISRKRIVLVDRLDISIFSIHNCCWIMGLSLSKKATFMPSTGNNLVQS</sequence>
<comment type="caution">
    <text evidence="1">The sequence shown here is derived from an EMBL/GenBank/DDBJ whole genome shotgun (WGS) entry which is preliminary data.</text>
</comment>
<organism evidence="1 2">
    <name type="scientific">Acropora cervicornis</name>
    <name type="common">Staghorn coral</name>
    <dbReference type="NCBI Taxonomy" id="6130"/>
    <lineage>
        <taxon>Eukaryota</taxon>
        <taxon>Metazoa</taxon>
        <taxon>Cnidaria</taxon>
        <taxon>Anthozoa</taxon>
        <taxon>Hexacorallia</taxon>
        <taxon>Scleractinia</taxon>
        <taxon>Astrocoeniina</taxon>
        <taxon>Acroporidae</taxon>
        <taxon>Acropora</taxon>
    </lineage>
</organism>
<proteinExistence type="predicted"/>
<reference evidence="1" key="1">
    <citation type="journal article" date="2023" name="G3 (Bethesda)">
        <title>Whole genome assembly and annotation of the endangered Caribbean coral Acropora cervicornis.</title>
        <authorList>
            <person name="Selwyn J.D."/>
            <person name="Vollmer S.V."/>
        </authorList>
    </citation>
    <scope>NUCLEOTIDE SEQUENCE</scope>
    <source>
        <strain evidence="1">K2</strain>
    </source>
</reference>
<name>A0AAD9Q671_ACRCE</name>